<keyword evidence="10" id="KW-1185">Reference proteome</keyword>
<comment type="catalytic activity">
    <reaction evidence="7">
        <text>beta-D-fructose 6-phosphate = dihydroxyacetone + D-glyceraldehyde 3-phosphate</text>
        <dbReference type="Rhea" id="RHEA:28002"/>
        <dbReference type="ChEBI" id="CHEBI:16016"/>
        <dbReference type="ChEBI" id="CHEBI:57634"/>
        <dbReference type="ChEBI" id="CHEBI:59776"/>
    </reaction>
</comment>
<dbReference type="GO" id="GO:0006974">
    <property type="term" value="P:DNA damage response"/>
    <property type="evidence" value="ECO:0007669"/>
    <property type="project" value="TreeGrafter"/>
</dbReference>
<keyword evidence="5" id="KW-0378">Hydrolase</keyword>
<evidence type="ECO:0000313" key="9">
    <source>
        <dbReference type="EMBL" id="SNR92353.1"/>
    </source>
</evidence>
<dbReference type="SUPFAM" id="SSF111321">
    <property type="entry name" value="AF1104-like"/>
    <property type="match status" value="2"/>
</dbReference>
<evidence type="ECO:0000256" key="3">
    <source>
        <dbReference type="ARBA" id="ARBA00009519"/>
    </source>
</evidence>
<organism evidence="9 10">
    <name type="scientific">Streptosporangium subroseum</name>
    <dbReference type="NCBI Taxonomy" id="106412"/>
    <lineage>
        <taxon>Bacteria</taxon>
        <taxon>Bacillati</taxon>
        <taxon>Actinomycetota</taxon>
        <taxon>Actinomycetes</taxon>
        <taxon>Streptosporangiales</taxon>
        <taxon>Streptosporangiaceae</taxon>
        <taxon>Streptosporangium</taxon>
    </lineage>
</organism>
<evidence type="ECO:0000256" key="7">
    <source>
        <dbReference type="ARBA" id="ARBA00048809"/>
    </source>
</evidence>
<feature type="domain" description="Damage-control phosphatase ARMT1-like metal-binding" evidence="8">
    <location>
        <begin position="35"/>
        <end position="207"/>
    </location>
</feature>
<dbReference type="AlphaFoldDB" id="A0A239ABU8"/>
<dbReference type="InterPro" id="IPR002791">
    <property type="entry name" value="ARMT1-like_metal-bd"/>
</dbReference>
<gene>
    <name evidence="9" type="ORF">SAMN05216276_1001237</name>
</gene>
<dbReference type="OrthoDB" id="146189at2"/>
<dbReference type="InterPro" id="IPR036075">
    <property type="entry name" value="ARMT-1-like_metal-bd_sf"/>
</dbReference>
<dbReference type="PANTHER" id="PTHR12260:SF6">
    <property type="entry name" value="DAMAGE-CONTROL PHOSPHATASE ARMT1"/>
    <property type="match status" value="1"/>
</dbReference>
<comment type="cofactor">
    <cofactor evidence="2">
        <name>Mn(2+)</name>
        <dbReference type="ChEBI" id="CHEBI:29035"/>
    </cofactor>
</comment>
<comment type="catalytic activity">
    <reaction evidence="1">
        <text>beta-D-fructose 1-phosphate + H2O = D-fructose + phosphate</text>
        <dbReference type="Rhea" id="RHEA:35603"/>
        <dbReference type="ChEBI" id="CHEBI:15377"/>
        <dbReference type="ChEBI" id="CHEBI:37721"/>
        <dbReference type="ChEBI" id="CHEBI:43474"/>
        <dbReference type="ChEBI" id="CHEBI:138881"/>
    </reaction>
</comment>
<accession>A0A239ABU8</accession>
<dbReference type="GO" id="GO:0046872">
    <property type="term" value="F:metal ion binding"/>
    <property type="evidence" value="ECO:0007669"/>
    <property type="project" value="UniProtKB-KW"/>
</dbReference>
<evidence type="ECO:0000259" key="8">
    <source>
        <dbReference type="Pfam" id="PF01937"/>
    </source>
</evidence>
<dbReference type="InterPro" id="IPR039763">
    <property type="entry name" value="ARMT1"/>
</dbReference>
<name>A0A239ABU8_9ACTN</name>
<dbReference type="Proteomes" id="UP000198282">
    <property type="component" value="Unassembled WGS sequence"/>
</dbReference>
<sequence length="457" mass="48441">MADGDSRKGPGRFGAPSDAPVILSDVPGSFTWKVLHDRHPALIQKVRDATPYDPERLRALDLLLGEITEGVIRPLEGAMHDRDLWESWDRGHIGERWDDAPFLWSESYFYRKLLAAVGYFDPGPWQGIDPFEPFKQAELFGEAVDDELRALDGFPALDVGERDQALILRALWGNRADLVFRISAGGSGLAAQVPGLVADDSALIWSMIDGLSATGGSLAGGNPAVGGGLADGDPTVGGALAGGDSTVDGSLVGGDPAVGGALTADGRSSRICLVADNAGSELLPDLVLIDHLLHARGVGEVVLHVKPSPYYVSDAMMADVVACLRRMSEAGGQAGEIGSRLREAMGSGRLLVRAHVFSCAPLPYSEMPDDLRKDFASASLTIMKGDLNYRRLVGDRDWPPTTPFAEVTGYFPGPVAALRTLKSEVVVGLGAETVTALEASGQPWRVSGTHGLIQARS</sequence>
<evidence type="ECO:0000313" key="10">
    <source>
        <dbReference type="Proteomes" id="UP000198282"/>
    </source>
</evidence>
<dbReference type="RefSeq" id="WP_089205223.1">
    <property type="nucleotide sequence ID" value="NZ_FZOD01000001.1"/>
</dbReference>
<reference evidence="9 10" key="1">
    <citation type="submission" date="2017-06" db="EMBL/GenBank/DDBJ databases">
        <authorList>
            <person name="Kim H.J."/>
            <person name="Triplett B.A."/>
        </authorList>
    </citation>
    <scope>NUCLEOTIDE SEQUENCE [LARGE SCALE GENOMIC DNA]</scope>
    <source>
        <strain evidence="9 10">CGMCC 4.2132</strain>
    </source>
</reference>
<dbReference type="Gene3D" id="3.40.50.10880">
    <property type="entry name" value="Uncharacterised protein PF01937, DUF89, domain 3"/>
    <property type="match status" value="1"/>
</dbReference>
<dbReference type="EMBL" id="FZOD01000001">
    <property type="protein sequence ID" value="SNR92353.1"/>
    <property type="molecule type" value="Genomic_DNA"/>
</dbReference>
<evidence type="ECO:0000256" key="6">
    <source>
        <dbReference type="ARBA" id="ARBA00023211"/>
    </source>
</evidence>
<evidence type="ECO:0000256" key="2">
    <source>
        <dbReference type="ARBA" id="ARBA00001936"/>
    </source>
</evidence>
<proteinExistence type="inferred from homology"/>
<dbReference type="PANTHER" id="PTHR12260">
    <property type="entry name" value="DAMAGE-CONTROL PHOSPHATASE ARMT1"/>
    <property type="match status" value="1"/>
</dbReference>
<dbReference type="Pfam" id="PF01937">
    <property type="entry name" value="ARMT1-like_dom"/>
    <property type="match status" value="2"/>
</dbReference>
<dbReference type="GO" id="GO:0016791">
    <property type="term" value="F:phosphatase activity"/>
    <property type="evidence" value="ECO:0007669"/>
    <property type="project" value="TreeGrafter"/>
</dbReference>
<keyword evidence="6" id="KW-0464">Manganese</keyword>
<evidence type="ECO:0000256" key="4">
    <source>
        <dbReference type="ARBA" id="ARBA00022723"/>
    </source>
</evidence>
<feature type="domain" description="Damage-control phosphatase ARMT1-like metal-binding" evidence="8">
    <location>
        <begin position="264"/>
        <end position="432"/>
    </location>
</feature>
<keyword evidence="4" id="KW-0479">Metal-binding</keyword>
<evidence type="ECO:0000256" key="1">
    <source>
        <dbReference type="ARBA" id="ARBA00001326"/>
    </source>
</evidence>
<protein>
    <recommendedName>
        <fullName evidence="8">Damage-control phosphatase ARMT1-like metal-binding domain-containing protein</fullName>
    </recommendedName>
</protein>
<comment type="similarity">
    <text evidence="3">Belongs to the damage-control phosphatase family. Sugar phosphate phosphatase III subfamily.</text>
</comment>
<evidence type="ECO:0000256" key="5">
    <source>
        <dbReference type="ARBA" id="ARBA00022801"/>
    </source>
</evidence>